<reference evidence="3 4" key="1">
    <citation type="submission" date="2020-08" db="EMBL/GenBank/DDBJ databases">
        <title>Genomic Encyclopedia of Type Strains, Phase IV (KMG-IV): sequencing the most valuable type-strain genomes for metagenomic binning, comparative biology and taxonomic classification.</title>
        <authorList>
            <person name="Goeker M."/>
        </authorList>
    </citation>
    <scope>NUCLEOTIDE SEQUENCE [LARGE SCALE GENOMIC DNA]</scope>
    <source>
        <strain evidence="3 4">DSM 12252</strain>
    </source>
</reference>
<dbReference type="RefSeq" id="WP_246437779.1">
    <property type="nucleotide sequence ID" value="NZ_JACHIG010000002.1"/>
</dbReference>
<protein>
    <recommendedName>
        <fullName evidence="2">N,N-dimethylformamidase beta subunit-like C-terminal domain-containing protein</fullName>
    </recommendedName>
</protein>
<dbReference type="Proteomes" id="UP000590740">
    <property type="component" value="Unassembled WGS sequence"/>
</dbReference>
<dbReference type="Pfam" id="PF20254">
    <property type="entry name" value="DMFA2_C"/>
    <property type="match status" value="1"/>
</dbReference>
<keyword evidence="1" id="KW-0732">Signal</keyword>
<dbReference type="AlphaFoldDB" id="A0A7W8DJJ5"/>
<evidence type="ECO:0000313" key="4">
    <source>
        <dbReference type="Proteomes" id="UP000590740"/>
    </source>
</evidence>
<evidence type="ECO:0000259" key="2">
    <source>
        <dbReference type="Pfam" id="PF20254"/>
    </source>
</evidence>
<dbReference type="EMBL" id="JACHIG010000002">
    <property type="protein sequence ID" value="MBB5031911.1"/>
    <property type="molecule type" value="Genomic_DNA"/>
</dbReference>
<name>A0A7W8DJJ5_9BACT</name>
<organism evidence="3 4">
    <name type="scientific">Prosthecobacter vanneervenii</name>
    <dbReference type="NCBI Taxonomy" id="48466"/>
    <lineage>
        <taxon>Bacteria</taxon>
        <taxon>Pseudomonadati</taxon>
        <taxon>Verrucomicrobiota</taxon>
        <taxon>Verrucomicrobiia</taxon>
        <taxon>Verrucomicrobiales</taxon>
        <taxon>Verrucomicrobiaceae</taxon>
        <taxon>Prosthecobacter</taxon>
    </lineage>
</organism>
<feature type="chain" id="PRO_5031206597" description="N,N-dimethylformamidase beta subunit-like C-terminal domain-containing protein" evidence="1">
    <location>
        <begin position="18"/>
        <end position="466"/>
    </location>
</feature>
<evidence type="ECO:0000313" key="3">
    <source>
        <dbReference type="EMBL" id="MBB5031911.1"/>
    </source>
</evidence>
<evidence type="ECO:0000256" key="1">
    <source>
        <dbReference type="SAM" id="SignalP"/>
    </source>
</evidence>
<comment type="caution">
    <text evidence="3">The sequence shown here is derived from an EMBL/GenBank/DDBJ whole genome shotgun (WGS) entry which is preliminary data.</text>
</comment>
<keyword evidence="4" id="KW-1185">Reference proteome</keyword>
<sequence>MRRIFASFLLVLSTLHAAEPAPLFIEGYAGQRSIAQGEEIGIHVNTTAAKYEIEVARLGAERTVVWKKSDVPGAAYPVPEDASANGCRWPESIRVPSTAAWKSGFYEVTLRAADAGGKWTHRGRRTAESSAWFIVRQAKPGSTSKILLQLCTNTYNAYNNWGGFSVYAYSSLSNNQGHRVSFERPCPPQYSRWELPFVQWAEKNGYALEFAANDDLEFRPEILSSYKLVLSVGHDEYWSTPMRDNLEAWIGKGGNVAFFTGNTCCWQVRAEDGGRAFTCCKQNYHLDPVYQARQYKTVSTLWSHHLLQRPENELTGVGFLYGGYRKSHGQFMNDPAEYEVHRPDHWIFEGTSLKRGDKFGGKDTIVGYECDGCELTWKDGLPFPTYKDGTPKTYEVLATCPVRWHPDDAEWYEKWETGRTGAACLGVYTRGGTVFNAATTDWAHGLKGEDATVIRITKNVLDRLSK</sequence>
<dbReference type="InterPro" id="IPR029062">
    <property type="entry name" value="Class_I_gatase-like"/>
</dbReference>
<proteinExistence type="predicted"/>
<dbReference type="InterPro" id="IPR046540">
    <property type="entry name" value="DMFA2_C"/>
</dbReference>
<feature type="domain" description="N,N-dimethylformamidase beta subunit-like C-terminal" evidence="2">
    <location>
        <begin position="53"/>
        <end position="447"/>
    </location>
</feature>
<feature type="signal peptide" evidence="1">
    <location>
        <begin position="1"/>
        <end position="17"/>
    </location>
</feature>
<dbReference type="SUPFAM" id="SSF52317">
    <property type="entry name" value="Class I glutamine amidotransferase-like"/>
    <property type="match status" value="1"/>
</dbReference>
<gene>
    <name evidence="3" type="ORF">HNQ65_001479</name>
</gene>
<accession>A0A7W8DJJ5</accession>